<gene>
    <name evidence="4" type="ORF">CP981_20350</name>
</gene>
<feature type="compositionally biased region" description="Low complexity" evidence="1">
    <location>
        <begin position="73"/>
        <end position="83"/>
    </location>
</feature>
<feature type="domain" description="DNA primase/polymerase bifunctional N-terminal" evidence="3">
    <location>
        <begin position="116"/>
        <end position="297"/>
    </location>
</feature>
<proteinExistence type="predicted"/>
<reference evidence="4 5" key="1">
    <citation type="submission" date="2017-09" db="EMBL/GenBank/DDBJ databases">
        <authorList>
            <person name="Lee N."/>
            <person name="Cho B.-K."/>
        </authorList>
    </citation>
    <scope>NUCLEOTIDE SEQUENCE [LARGE SCALE GENOMIC DNA]</scope>
    <source>
        <strain evidence="4 5">ATCC 23948</strain>
    </source>
</reference>
<evidence type="ECO:0000259" key="2">
    <source>
        <dbReference type="SMART" id="SM00942"/>
    </source>
</evidence>
<organism evidence="4 5">
    <name type="scientific">Streptomyces platensis</name>
    <dbReference type="NCBI Taxonomy" id="58346"/>
    <lineage>
        <taxon>Bacteria</taxon>
        <taxon>Bacillati</taxon>
        <taxon>Actinomycetota</taxon>
        <taxon>Actinomycetes</taxon>
        <taxon>Kitasatosporales</taxon>
        <taxon>Streptomycetaceae</taxon>
        <taxon>Streptomyces</taxon>
    </lineage>
</organism>
<dbReference type="CDD" id="cd04859">
    <property type="entry name" value="Prim_Pol"/>
    <property type="match status" value="1"/>
</dbReference>
<dbReference type="KEGG" id="spla:CP981_20350"/>
<dbReference type="SMART" id="SM00942">
    <property type="entry name" value="PriCT_1"/>
    <property type="match status" value="1"/>
</dbReference>
<evidence type="ECO:0000256" key="1">
    <source>
        <dbReference type="SAM" id="MobiDB-lite"/>
    </source>
</evidence>
<evidence type="ECO:0000313" key="5">
    <source>
        <dbReference type="Proteomes" id="UP000325458"/>
    </source>
</evidence>
<feature type="domain" description="Primase C-terminal 1" evidence="2">
    <location>
        <begin position="325"/>
        <end position="385"/>
    </location>
</feature>
<feature type="region of interest" description="Disordered" evidence="1">
    <location>
        <begin position="1"/>
        <end position="101"/>
    </location>
</feature>
<evidence type="ECO:0008006" key="6">
    <source>
        <dbReference type="Google" id="ProtNLM"/>
    </source>
</evidence>
<sequence>MAMHRRHAGRPTDHPPDPWTDSRPKPRGGMTPDPWRGARPDPSGGKQPDPRAEQKPDPRAHRQPDPWADLRPARPTEAPTTAPGDRPPTAPMDPAAPVDASATALTDPPAAALTQALLAAEAGYPVMPLTRSKLPAIRSPHRGHPEVPTCRGACGWLGHGVHDASTDPLTVRRMFAAAPWATGYGIACGRPPHHLIGIDLDTKNGADGLTALRFLAEEHGFPLPPTVTVLTPSGGRHLWFTGPPSPPIPNSVGRLAPGIDVRGAGGYLVGPGSLTTHGRYVLATNTPPRPAPVPNTLLTLLTAPPPPAHREPPYGVPPQPAAALIRFVRASPRGQRNARLFWAACRAQESGLVQELAARLTEAACHTGLPAEEARATIASATRRG</sequence>
<dbReference type="InterPro" id="IPR015330">
    <property type="entry name" value="DNA_primase/pol_bifunc_N"/>
</dbReference>
<protein>
    <recommendedName>
        <fullName evidence="6">DNA primase/polymerase bifunctional N-terminal domain-containing protein</fullName>
    </recommendedName>
</protein>
<evidence type="ECO:0000313" key="4">
    <source>
        <dbReference type="EMBL" id="QEV53692.1"/>
    </source>
</evidence>
<dbReference type="SMART" id="SM00943">
    <property type="entry name" value="Prim-Pol"/>
    <property type="match status" value="1"/>
</dbReference>
<dbReference type="Pfam" id="PF09250">
    <property type="entry name" value="Prim-Pol"/>
    <property type="match status" value="1"/>
</dbReference>
<dbReference type="SUPFAM" id="SSF56747">
    <property type="entry name" value="Prim-pol domain"/>
    <property type="match status" value="1"/>
</dbReference>
<feature type="compositionally biased region" description="Basic and acidic residues" evidence="1">
    <location>
        <begin position="48"/>
        <end position="64"/>
    </location>
</feature>
<accession>A0AAE6NJ50</accession>
<dbReference type="InterPro" id="IPR014820">
    <property type="entry name" value="PriCT_1"/>
</dbReference>
<dbReference type="AlphaFoldDB" id="A0AAE6NJ50"/>
<dbReference type="Proteomes" id="UP000325458">
    <property type="component" value="Chromosome"/>
</dbReference>
<evidence type="ECO:0000259" key="3">
    <source>
        <dbReference type="SMART" id="SM00943"/>
    </source>
</evidence>
<name>A0AAE6NJ50_STRPT</name>
<dbReference type="EMBL" id="CP023691">
    <property type="protein sequence ID" value="QEV53692.1"/>
    <property type="molecule type" value="Genomic_DNA"/>
</dbReference>
<feature type="compositionally biased region" description="Basic and acidic residues" evidence="1">
    <location>
        <begin position="10"/>
        <end position="24"/>
    </location>
</feature>